<keyword evidence="2" id="KW-0812">Transmembrane</keyword>
<comment type="caution">
    <text evidence="3">The sequence shown here is derived from an EMBL/GenBank/DDBJ whole genome shotgun (WGS) entry which is preliminary data.</text>
</comment>
<feature type="transmembrane region" description="Helical" evidence="2">
    <location>
        <begin position="12"/>
        <end position="31"/>
    </location>
</feature>
<feature type="region of interest" description="Disordered" evidence="1">
    <location>
        <begin position="53"/>
        <end position="92"/>
    </location>
</feature>
<organism evidence="3 4">
    <name type="scientific">Winogradskyella luteola</name>
    <dbReference type="NCBI Taxonomy" id="2828330"/>
    <lineage>
        <taxon>Bacteria</taxon>
        <taxon>Pseudomonadati</taxon>
        <taxon>Bacteroidota</taxon>
        <taxon>Flavobacteriia</taxon>
        <taxon>Flavobacteriales</taxon>
        <taxon>Flavobacteriaceae</taxon>
        <taxon>Winogradskyella</taxon>
    </lineage>
</organism>
<evidence type="ECO:0000313" key="3">
    <source>
        <dbReference type="EMBL" id="MBV7270257.1"/>
    </source>
</evidence>
<dbReference type="RefSeq" id="WP_218547299.1">
    <property type="nucleotide sequence ID" value="NZ_JAGSPD010000013.1"/>
</dbReference>
<name>A0A9X1F9Z8_9FLAO</name>
<dbReference type="AlphaFoldDB" id="A0A9X1F9Z8"/>
<evidence type="ECO:0000256" key="1">
    <source>
        <dbReference type="SAM" id="MobiDB-lite"/>
    </source>
</evidence>
<keyword evidence="2" id="KW-0472">Membrane</keyword>
<feature type="region of interest" description="Disordered" evidence="1">
    <location>
        <begin position="117"/>
        <end position="185"/>
    </location>
</feature>
<proteinExistence type="predicted"/>
<feature type="compositionally biased region" description="Basic and acidic residues" evidence="1">
    <location>
        <begin position="79"/>
        <end position="92"/>
    </location>
</feature>
<gene>
    <name evidence="3" type="ORF">KCG49_13755</name>
</gene>
<keyword evidence="4" id="KW-1185">Reference proteome</keyword>
<feature type="compositionally biased region" description="Basic and acidic residues" evidence="1">
    <location>
        <begin position="117"/>
        <end position="144"/>
    </location>
</feature>
<sequence length="282" mass="30695">MKYFETKHQRNSARITALIALILFLLLFFVGPQYLDPPEEYGVAVNFGTTDFGSGNKPLAQPRKAVEDKAVEETPPETSKAEPNEANTKTEEVMTAENAEAIAIKKQKEAEAKAKAEAERIEREKREAEERKKREEAEKKKKLDNLIGGVKNADGNDDGREGPDNKGGNKGQLDGDPYAPSYFGGSGPGKGGVGYGLGGRGKPSRKVYKQDCNEYGLVVVKIEVNRQGKVVEATPGIRGTTNTHPCLLEPAKKIALSHKWPSDPDAPAKQIGFVSINFDLGQ</sequence>
<accession>A0A9X1F9Z8</accession>
<keyword evidence="2" id="KW-1133">Transmembrane helix</keyword>
<reference evidence="3" key="1">
    <citation type="submission" date="2021-04" db="EMBL/GenBank/DDBJ databases">
        <authorList>
            <person name="Pira H."/>
            <person name="Risdian C."/>
            <person name="Wink J."/>
        </authorList>
    </citation>
    <scope>NUCLEOTIDE SEQUENCE</scope>
    <source>
        <strain evidence="3">WHY3</strain>
    </source>
</reference>
<evidence type="ECO:0000256" key="2">
    <source>
        <dbReference type="SAM" id="Phobius"/>
    </source>
</evidence>
<evidence type="ECO:0000313" key="4">
    <source>
        <dbReference type="Proteomes" id="UP001138894"/>
    </source>
</evidence>
<dbReference type="EMBL" id="JAGSPD010000013">
    <property type="protein sequence ID" value="MBV7270257.1"/>
    <property type="molecule type" value="Genomic_DNA"/>
</dbReference>
<dbReference type="Proteomes" id="UP001138894">
    <property type="component" value="Unassembled WGS sequence"/>
</dbReference>
<protein>
    <submittedName>
        <fullName evidence="3">Energy transducer TonB</fullName>
    </submittedName>
</protein>